<dbReference type="Gene3D" id="2.40.10.330">
    <property type="match status" value="1"/>
</dbReference>
<comment type="caution">
    <text evidence="1">The sequence shown here is derived from an EMBL/GenBank/DDBJ whole genome shotgun (WGS) entry which is preliminary data.</text>
</comment>
<evidence type="ECO:0000313" key="1">
    <source>
        <dbReference type="EMBL" id="HAE8104302.1"/>
    </source>
</evidence>
<dbReference type="AlphaFoldDB" id="A0A737F0C8"/>
<dbReference type="EMBL" id="DAATDB010000042">
    <property type="protein sequence ID" value="HAE8104302.1"/>
    <property type="molecule type" value="Genomic_DNA"/>
</dbReference>
<gene>
    <name evidence="1" type="ORF">GNC09_004434</name>
</gene>
<proteinExistence type="predicted"/>
<reference evidence="1" key="2">
    <citation type="submission" date="2018-07" db="EMBL/GenBank/DDBJ databases">
        <authorList>
            <consortium name="NCBI Pathogen Detection Project"/>
        </authorList>
    </citation>
    <scope>NUCLEOTIDE SEQUENCE</scope>
    <source>
        <strain evidence="1">1363-65</strain>
    </source>
</reference>
<sequence>MKKPPSVNTGKAINLAELIDDMSEEKLVALHNIIVNRLNMLHHQRTRQSMEDFRPGDVVSFRTEDGQTVTGVLIRLNKKTVTVHTESGTRWNVTPQLLTRVKRQLGAETQPVNAVEKKLH</sequence>
<organism evidence="1">
    <name type="scientific">Salmonella enterica subsp. indica serovar 45:a:e,n,x</name>
    <dbReference type="NCBI Taxonomy" id="1307500"/>
    <lineage>
        <taxon>Bacteria</taxon>
        <taxon>Pseudomonadati</taxon>
        <taxon>Pseudomonadota</taxon>
        <taxon>Gammaproteobacteria</taxon>
        <taxon>Enterobacterales</taxon>
        <taxon>Enterobacteriaceae</taxon>
        <taxon>Salmonella</taxon>
    </lineage>
</organism>
<reference evidence="1" key="1">
    <citation type="journal article" date="2018" name="Genome Biol.">
        <title>SKESA: strategic k-mer extension for scrupulous assemblies.</title>
        <authorList>
            <person name="Souvorov A."/>
            <person name="Agarwala R."/>
            <person name="Lipman D.J."/>
        </authorList>
    </citation>
    <scope>NUCLEOTIDE SEQUENCE</scope>
    <source>
        <strain evidence="1">1363-65</strain>
    </source>
</reference>
<accession>A0A737F0C8</accession>
<name>A0A737F0C8_SALER</name>
<protein>
    <submittedName>
        <fullName evidence="1">Uncharacterized protein</fullName>
    </submittedName>
</protein>
<dbReference type="InterPro" id="IPR048261">
    <property type="entry name" value="SlpA/SlyD-like_ins_sf"/>
</dbReference>